<dbReference type="AlphaFoldDB" id="V5WEZ2"/>
<keyword evidence="1" id="KW-1133">Transmembrane helix</keyword>
<dbReference type="eggNOG" id="COG1073">
    <property type="taxonomic scope" value="Bacteria"/>
</dbReference>
<dbReference type="GO" id="GO:0016787">
    <property type="term" value="F:hydrolase activity"/>
    <property type="evidence" value="ECO:0007669"/>
    <property type="project" value="UniProtKB-KW"/>
</dbReference>
<dbReference type="PANTHER" id="PTHR43689">
    <property type="entry name" value="HYDROLASE"/>
    <property type="match status" value="1"/>
</dbReference>
<feature type="transmembrane region" description="Helical" evidence="1">
    <location>
        <begin position="20"/>
        <end position="38"/>
    </location>
</feature>
<dbReference type="STRING" id="1307761.L21SP2_0952"/>
<protein>
    <submittedName>
        <fullName evidence="3">Alpha/beta hydrolase superfamily</fullName>
    </submittedName>
</protein>
<sequence length="300" mass="33398">MATLVYTSNPSFPRAAVSRILFVAVVLLLLLSMGCGTFRMSDRKLESRLTRSQVPFTLGMEEAGGQAVRVLRSTGAVPGAPQILFIHGAPGSLDDSLPYFTESGLWEEYRLVAYDRPGYGFSAYGEPVVDLEAQARVARDLVEPGALVVGHSFGGSVAMRMLLDYGGDVAGGLIIAGALSPEDQKLFFFNRPASWLPFNWMLSGAWKSANAEKLAYQEELRKFQPLWDSMKGRAVLVHGTRDRLVPYENSLYAMSMIPRGRATLHTLIGENHFILWSEKSRMIELIEEIQRKQIRSIMKY</sequence>
<dbReference type="OrthoDB" id="9779853at2"/>
<keyword evidence="4" id="KW-1185">Reference proteome</keyword>
<dbReference type="SUPFAM" id="SSF53474">
    <property type="entry name" value="alpha/beta-Hydrolases"/>
    <property type="match status" value="1"/>
</dbReference>
<accession>V5WEZ2</accession>
<keyword evidence="1" id="KW-0812">Transmembrane</keyword>
<evidence type="ECO:0000313" key="4">
    <source>
        <dbReference type="Proteomes" id="UP000018680"/>
    </source>
</evidence>
<dbReference type="InterPro" id="IPR029058">
    <property type="entry name" value="AB_hydrolase_fold"/>
</dbReference>
<evidence type="ECO:0000256" key="1">
    <source>
        <dbReference type="SAM" id="Phobius"/>
    </source>
</evidence>
<dbReference type="Gene3D" id="3.40.50.1820">
    <property type="entry name" value="alpha/beta hydrolase"/>
    <property type="match status" value="1"/>
</dbReference>
<dbReference type="EMBL" id="CP006939">
    <property type="protein sequence ID" value="AHC14372.1"/>
    <property type="molecule type" value="Genomic_DNA"/>
</dbReference>
<organism evidence="3 4">
    <name type="scientific">Salinispira pacifica</name>
    <dbReference type="NCBI Taxonomy" id="1307761"/>
    <lineage>
        <taxon>Bacteria</taxon>
        <taxon>Pseudomonadati</taxon>
        <taxon>Spirochaetota</taxon>
        <taxon>Spirochaetia</taxon>
        <taxon>Spirochaetales</taxon>
        <taxon>Spirochaetaceae</taxon>
        <taxon>Salinispira</taxon>
    </lineage>
</organism>
<keyword evidence="3" id="KW-0378">Hydrolase</keyword>
<dbReference type="KEGG" id="slr:L21SP2_0952"/>
<dbReference type="InterPro" id="IPR000073">
    <property type="entry name" value="AB_hydrolase_1"/>
</dbReference>
<dbReference type="HOGENOM" id="CLU_020336_32_0_12"/>
<feature type="domain" description="AB hydrolase-1" evidence="2">
    <location>
        <begin position="83"/>
        <end position="277"/>
    </location>
</feature>
<dbReference type="Pfam" id="PF12697">
    <property type="entry name" value="Abhydrolase_6"/>
    <property type="match status" value="1"/>
</dbReference>
<dbReference type="PANTHER" id="PTHR43689:SF8">
    <property type="entry name" value="ALPHA_BETA-HYDROLASES SUPERFAMILY PROTEIN"/>
    <property type="match status" value="1"/>
</dbReference>
<dbReference type="Proteomes" id="UP000018680">
    <property type="component" value="Chromosome"/>
</dbReference>
<evidence type="ECO:0000259" key="2">
    <source>
        <dbReference type="Pfam" id="PF12697"/>
    </source>
</evidence>
<proteinExistence type="predicted"/>
<keyword evidence="1" id="KW-0472">Membrane</keyword>
<name>V5WEZ2_9SPIO</name>
<gene>
    <name evidence="3" type="ORF">L21SP2_0952</name>
</gene>
<evidence type="ECO:0000313" key="3">
    <source>
        <dbReference type="EMBL" id="AHC14372.1"/>
    </source>
</evidence>
<reference evidence="3 4" key="1">
    <citation type="journal article" date="2015" name="Stand. Genomic Sci.">
        <title>Complete genome sequence and description of Salinispira pacifica gen. nov., sp. nov., a novel spirochaete isolated form a hypersaline microbial mat.</title>
        <authorList>
            <person name="Ben Hania W."/>
            <person name="Joseph M."/>
            <person name="Schumann P."/>
            <person name="Bunk B."/>
            <person name="Fiebig A."/>
            <person name="Sproer C."/>
            <person name="Klenk H.P."/>
            <person name="Fardeau M.L."/>
            <person name="Spring S."/>
        </authorList>
    </citation>
    <scope>NUCLEOTIDE SEQUENCE [LARGE SCALE GENOMIC DNA]</scope>
    <source>
        <strain evidence="3 4">L21-RPul-D2</strain>
    </source>
</reference>